<protein>
    <recommendedName>
        <fullName evidence="3">GOLD domain-containing protein</fullName>
    </recommendedName>
</protein>
<proteinExistence type="predicted"/>
<reference evidence="2" key="1">
    <citation type="journal article" date="2019" name="Int. J. Syst. Evol. Microbiol.">
        <title>The Global Catalogue of Microorganisms (GCM) 10K type strain sequencing project: providing services to taxonomists for standard genome sequencing and annotation.</title>
        <authorList>
            <consortium name="The Broad Institute Genomics Platform"/>
            <consortium name="The Broad Institute Genome Sequencing Center for Infectious Disease"/>
            <person name="Wu L."/>
            <person name="Ma J."/>
        </authorList>
    </citation>
    <scope>NUCLEOTIDE SEQUENCE [LARGE SCALE GENOMIC DNA]</scope>
    <source>
        <strain evidence="2">KCTC 42498</strain>
    </source>
</reference>
<accession>A0ABW5IKU2</accession>
<evidence type="ECO:0000313" key="2">
    <source>
        <dbReference type="Proteomes" id="UP001597544"/>
    </source>
</evidence>
<dbReference type="Proteomes" id="UP001597544">
    <property type="component" value="Unassembled WGS sequence"/>
</dbReference>
<keyword evidence="2" id="KW-1185">Reference proteome</keyword>
<name>A0ABW5IKU2_9BACT</name>
<dbReference type="EMBL" id="JBHULU010000010">
    <property type="protein sequence ID" value="MFD2513625.1"/>
    <property type="molecule type" value="Genomic_DNA"/>
</dbReference>
<organism evidence="1 2">
    <name type="scientific">Pontibacter locisalis</name>
    <dbReference type="NCBI Taxonomy" id="1719035"/>
    <lineage>
        <taxon>Bacteria</taxon>
        <taxon>Pseudomonadati</taxon>
        <taxon>Bacteroidota</taxon>
        <taxon>Cytophagia</taxon>
        <taxon>Cytophagales</taxon>
        <taxon>Hymenobacteraceae</taxon>
        <taxon>Pontibacter</taxon>
    </lineage>
</organism>
<sequence length="135" mass="15341">MARYTFLLVLIVVFSLLGCSKEDDEPVNSLEEHPSYISRVDTPESAIVGSTVPITIYFTVNNGCGQFGSFKVEKKNDATYIEVYPKYREGFCTMDLPTRQVIYEFKPEAPGTYTFKFLPVYPDQVITKTIEVVSR</sequence>
<comment type="caution">
    <text evidence="1">The sequence shown here is derived from an EMBL/GenBank/DDBJ whole genome shotgun (WGS) entry which is preliminary data.</text>
</comment>
<dbReference type="RefSeq" id="WP_377504540.1">
    <property type="nucleotide sequence ID" value="NZ_JBHULU010000010.1"/>
</dbReference>
<dbReference type="PROSITE" id="PS51257">
    <property type="entry name" value="PROKAR_LIPOPROTEIN"/>
    <property type="match status" value="1"/>
</dbReference>
<gene>
    <name evidence="1" type="ORF">ACFSRY_07085</name>
</gene>
<evidence type="ECO:0000313" key="1">
    <source>
        <dbReference type="EMBL" id="MFD2513625.1"/>
    </source>
</evidence>
<evidence type="ECO:0008006" key="3">
    <source>
        <dbReference type="Google" id="ProtNLM"/>
    </source>
</evidence>